<accession>X0SJW3</accession>
<protein>
    <recommendedName>
        <fullName evidence="2">HTH cro/C1-type domain-containing protein</fullName>
    </recommendedName>
</protein>
<dbReference type="GO" id="GO:0003700">
    <property type="term" value="F:DNA-binding transcription factor activity"/>
    <property type="evidence" value="ECO:0007669"/>
    <property type="project" value="TreeGrafter"/>
</dbReference>
<name>X0SJW3_9ZZZZ</name>
<comment type="caution">
    <text evidence="3">The sequence shown here is derived from an EMBL/GenBank/DDBJ whole genome shotgun (WGS) entry which is preliminary data.</text>
</comment>
<keyword evidence="1" id="KW-0238">DNA-binding</keyword>
<dbReference type="InterPro" id="IPR011990">
    <property type="entry name" value="TPR-like_helical_dom_sf"/>
</dbReference>
<dbReference type="EMBL" id="BARS01004637">
    <property type="protein sequence ID" value="GAF81299.1"/>
    <property type="molecule type" value="Genomic_DNA"/>
</dbReference>
<evidence type="ECO:0000259" key="2">
    <source>
        <dbReference type="PROSITE" id="PS50943"/>
    </source>
</evidence>
<dbReference type="PANTHER" id="PTHR46797">
    <property type="entry name" value="HTH-TYPE TRANSCRIPTIONAL REGULATOR"/>
    <property type="match status" value="1"/>
</dbReference>
<dbReference type="InterPro" id="IPR010982">
    <property type="entry name" value="Lambda_DNA-bd_dom_sf"/>
</dbReference>
<evidence type="ECO:0000256" key="1">
    <source>
        <dbReference type="ARBA" id="ARBA00023125"/>
    </source>
</evidence>
<dbReference type="PROSITE" id="PS50943">
    <property type="entry name" value="HTH_CROC1"/>
    <property type="match status" value="1"/>
</dbReference>
<dbReference type="InterPro" id="IPR050807">
    <property type="entry name" value="TransReg_Diox_bact_type"/>
</dbReference>
<dbReference type="SUPFAM" id="SSF47413">
    <property type="entry name" value="lambda repressor-like DNA-binding domains"/>
    <property type="match status" value="1"/>
</dbReference>
<feature type="domain" description="HTH cro/C1-type" evidence="2">
    <location>
        <begin position="10"/>
        <end position="63"/>
    </location>
</feature>
<proteinExistence type="predicted"/>
<gene>
    <name evidence="3" type="ORF">S01H1_09070</name>
</gene>
<reference evidence="3" key="1">
    <citation type="journal article" date="2014" name="Front. Microbiol.">
        <title>High frequency of phylogenetically diverse reductive dehalogenase-homologous genes in deep subseafloor sedimentary metagenomes.</title>
        <authorList>
            <person name="Kawai M."/>
            <person name="Futagami T."/>
            <person name="Toyoda A."/>
            <person name="Takaki Y."/>
            <person name="Nishi S."/>
            <person name="Hori S."/>
            <person name="Arai W."/>
            <person name="Tsubouchi T."/>
            <person name="Morono Y."/>
            <person name="Uchiyama I."/>
            <person name="Ito T."/>
            <person name="Fujiyama A."/>
            <person name="Inagaki F."/>
            <person name="Takami H."/>
        </authorList>
    </citation>
    <scope>NUCLEOTIDE SEQUENCE</scope>
    <source>
        <strain evidence="3">Expedition CK06-06</strain>
    </source>
</reference>
<dbReference type="Pfam" id="PF01381">
    <property type="entry name" value="HTH_3"/>
    <property type="match status" value="1"/>
</dbReference>
<dbReference type="SMART" id="SM00530">
    <property type="entry name" value="HTH_XRE"/>
    <property type="match status" value="1"/>
</dbReference>
<dbReference type="GO" id="GO:0003677">
    <property type="term" value="F:DNA binding"/>
    <property type="evidence" value="ECO:0007669"/>
    <property type="project" value="UniProtKB-KW"/>
</dbReference>
<dbReference type="CDD" id="cd00093">
    <property type="entry name" value="HTH_XRE"/>
    <property type="match status" value="1"/>
</dbReference>
<dbReference type="Gene3D" id="1.25.40.10">
    <property type="entry name" value="Tetratricopeptide repeat domain"/>
    <property type="match status" value="1"/>
</dbReference>
<dbReference type="AlphaFoldDB" id="X0SJW3"/>
<dbReference type="PANTHER" id="PTHR46797:SF1">
    <property type="entry name" value="METHYLPHOSPHONATE SYNTHASE"/>
    <property type="match status" value="1"/>
</dbReference>
<dbReference type="GO" id="GO:0005829">
    <property type="term" value="C:cytosol"/>
    <property type="evidence" value="ECO:0007669"/>
    <property type="project" value="TreeGrafter"/>
</dbReference>
<organism evidence="3">
    <name type="scientific">marine sediment metagenome</name>
    <dbReference type="NCBI Taxonomy" id="412755"/>
    <lineage>
        <taxon>unclassified sequences</taxon>
        <taxon>metagenomes</taxon>
        <taxon>ecological metagenomes</taxon>
    </lineage>
</organism>
<evidence type="ECO:0000313" key="3">
    <source>
        <dbReference type="EMBL" id="GAF81299.1"/>
    </source>
</evidence>
<sequence>MRKLKIGERIRQIRIHQGLTQTELIKGICSNTYISKIESGQTKPSDSFILKVAKVLDVEPEFLIDVNATNVEPDIHRVYETYQQTEEVSPQDLTFLKLHTRENHSNTTLMKIYYVLISNYIKTTIFEARPFVEQAKNTVNYTGTETEASYYFNSLSRFFYFTKNYSETLVYACLGLPSDS</sequence>
<dbReference type="InterPro" id="IPR001387">
    <property type="entry name" value="Cro/C1-type_HTH"/>
</dbReference>
<feature type="non-terminal residue" evidence="3">
    <location>
        <position position="180"/>
    </location>
</feature>